<feature type="compositionally biased region" description="Polar residues" evidence="2">
    <location>
        <begin position="232"/>
        <end position="266"/>
    </location>
</feature>
<feature type="region of interest" description="Disordered" evidence="2">
    <location>
        <begin position="452"/>
        <end position="489"/>
    </location>
</feature>
<name>A0A2R6S4P5_9APHY</name>
<organism evidence="3 4">
    <name type="scientific">Hermanssonia centrifuga</name>
    <dbReference type="NCBI Taxonomy" id="98765"/>
    <lineage>
        <taxon>Eukaryota</taxon>
        <taxon>Fungi</taxon>
        <taxon>Dikarya</taxon>
        <taxon>Basidiomycota</taxon>
        <taxon>Agaricomycotina</taxon>
        <taxon>Agaricomycetes</taxon>
        <taxon>Polyporales</taxon>
        <taxon>Meruliaceae</taxon>
        <taxon>Hermanssonia</taxon>
    </lineage>
</organism>
<accession>A0A2R6S4P5</accession>
<comment type="caution">
    <text evidence="3">The sequence shown here is derived from an EMBL/GenBank/DDBJ whole genome shotgun (WGS) entry which is preliminary data.</text>
</comment>
<proteinExistence type="predicted"/>
<reference evidence="3 4" key="1">
    <citation type="submission" date="2018-02" db="EMBL/GenBank/DDBJ databases">
        <title>Genome sequence of the basidiomycete white-rot fungus Phlebia centrifuga.</title>
        <authorList>
            <person name="Granchi Z."/>
            <person name="Peng M."/>
            <person name="de Vries R.P."/>
            <person name="Hilden K."/>
            <person name="Makela M.R."/>
            <person name="Grigoriev I."/>
            <person name="Riley R."/>
        </authorList>
    </citation>
    <scope>NUCLEOTIDE SEQUENCE [LARGE SCALE GENOMIC DNA]</scope>
    <source>
        <strain evidence="3 4">FBCC195</strain>
    </source>
</reference>
<evidence type="ECO:0000256" key="2">
    <source>
        <dbReference type="SAM" id="MobiDB-lite"/>
    </source>
</evidence>
<dbReference type="AlphaFoldDB" id="A0A2R6S4P5"/>
<feature type="region of interest" description="Disordered" evidence="2">
    <location>
        <begin position="30"/>
        <end position="68"/>
    </location>
</feature>
<keyword evidence="4" id="KW-1185">Reference proteome</keyword>
<dbReference type="Proteomes" id="UP000186601">
    <property type="component" value="Unassembled WGS sequence"/>
</dbReference>
<keyword evidence="1" id="KW-0175">Coiled coil</keyword>
<dbReference type="GO" id="GO:0035493">
    <property type="term" value="P:SNARE complex assembly"/>
    <property type="evidence" value="ECO:0007669"/>
    <property type="project" value="TreeGrafter"/>
</dbReference>
<feature type="compositionally biased region" description="Low complexity" evidence="2">
    <location>
        <begin position="139"/>
        <end position="150"/>
    </location>
</feature>
<evidence type="ECO:0000256" key="1">
    <source>
        <dbReference type="ARBA" id="ARBA00023054"/>
    </source>
</evidence>
<feature type="compositionally biased region" description="Low complexity" evidence="2">
    <location>
        <begin position="453"/>
        <end position="472"/>
    </location>
</feature>
<dbReference type="GO" id="GO:0005768">
    <property type="term" value="C:endosome"/>
    <property type="evidence" value="ECO:0007669"/>
    <property type="project" value="TreeGrafter"/>
</dbReference>
<sequence>MISSAQRRVRHITSIQVRNLTPFPARDEFASALSQPSERPQFGAHGHLSDDLDVTLGRKRGRRRSSTSLSNVITQGYLDLDTGVGDSAHSMESTPRKRTISRASTSTVMGTGLSPGSKGRPTSKGPFTARPGHRQRTISASSSNSLLTSSATSAERLLPSSFRGFLRDTSQAGLEGIIGSRLVETFITMTTYTEMASDSASVRYTALDGPAPSDNNTSRPEHAKPPARRNTLALSENMTPRASLSPSRDLSSTPGSRGSQLAGTSSERGRARSASVLTNRRGVSKPPHVKILSQKTPNARASTPLLSNGSIALSQSKRVPPSTNPCPTTPDYLSPIHRPSTNPSFHVDARDGFDFAPGADLDCPRMHVEIWGRISQSLTASVQDKRKGKEKEKAGAQGDVSLESDVQWSILERWDVNLNDLIPLPEDLASHPSRFASNTLCITLDPPGQTFYLPTTHSSSTPTLRSRSPSPSGYNSDPESGGHQIKPPLPSILVGLAANDQSSTARLSRRKGETRSPSWQDLLRLVTLQAVIRDTEDSLTEVVHEIDTHVVNNTPSVLIRELSENEAWLNELQTETNAVRKESDVLRSRLRTKTEELRKRKEILIQAHTVHEQDLEDEEDTAIDIREEKQQLDLLRSRLPPIRNALFTTLAFIYPIELVSPPDLLFSILDVPLPIPNGPTDPAPPLSVPSHKDVTEEAVATALGYAAQTVHLLATYLGKNLMYPVTCIGSRSIIKDGISAMVGPRM</sequence>
<dbReference type="GO" id="GO:0000323">
    <property type="term" value="C:lytic vacuole"/>
    <property type="evidence" value="ECO:0007669"/>
    <property type="project" value="TreeGrafter"/>
</dbReference>
<dbReference type="STRING" id="98765.A0A2R6S4P5"/>
<evidence type="ECO:0000313" key="4">
    <source>
        <dbReference type="Proteomes" id="UP000186601"/>
    </source>
</evidence>
<evidence type="ECO:0000313" key="3">
    <source>
        <dbReference type="EMBL" id="PSS37189.1"/>
    </source>
</evidence>
<dbReference type="PANTHER" id="PTHR15157">
    <property type="entry name" value="UV RADIATION RESISTANCE-ASSOCIATED GENE PROTEIN"/>
    <property type="match status" value="1"/>
</dbReference>
<dbReference type="EMBL" id="MLYV02000079">
    <property type="protein sequence ID" value="PSS37189.1"/>
    <property type="molecule type" value="Genomic_DNA"/>
</dbReference>
<feature type="region of interest" description="Disordered" evidence="2">
    <location>
        <begin position="80"/>
        <end position="150"/>
    </location>
</feature>
<protein>
    <submittedName>
        <fullName evidence="3">Uncharacterized protein</fullName>
    </submittedName>
</protein>
<dbReference type="PANTHER" id="PTHR15157:SF5">
    <property type="entry name" value="UV RADIATION RESISTANCE-ASSOCIATED GENE PROTEIN"/>
    <property type="match status" value="1"/>
</dbReference>
<dbReference type="OrthoDB" id="72772at2759"/>
<feature type="region of interest" description="Disordered" evidence="2">
    <location>
        <begin position="205"/>
        <end position="288"/>
    </location>
</feature>
<dbReference type="GO" id="GO:0000149">
    <property type="term" value="F:SNARE binding"/>
    <property type="evidence" value="ECO:0007669"/>
    <property type="project" value="TreeGrafter"/>
</dbReference>
<gene>
    <name evidence="3" type="ORF">PHLCEN_2v960</name>
</gene>